<organism evidence="1">
    <name type="scientific">Solanum chacoense</name>
    <name type="common">Chaco potato</name>
    <dbReference type="NCBI Taxonomy" id="4108"/>
    <lineage>
        <taxon>Eukaryota</taxon>
        <taxon>Viridiplantae</taxon>
        <taxon>Streptophyta</taxon>
        <taxon>Embryophyta</taxon>
        <taxon>Tracheophyta</taxon>
        <taxon>Spermatophyta</taxon>
        <taxon>Magnoliopsida</taxon>
        <taxon>eudicotyledons</taxon>
        <taxon>Gunneridae</taxon>
        <taxon>Pentapetalae</taxon>
        <taxon>asterids</taxon>
        <taxon>lamiids</taxon>
        <taxon>Solanales</taxon>
        <taxon>Solanaceae</taxon>
        <taxon>Solanoideae</taxon>
        <taxon>Solaneae</taxon>
        <taxon>Solanum</taxon>
    </lineage>
</organism>
<reference evidence="1" key="1">
    <citation type="submission" date="2015-12" db="EMBL/GenBank/DDBJ databases">
        <title>Gene expression during late stages of embryo sac development: a critical building block for successful pollen-pistil interactions.</title>
        <authorList>
            <person name="Liu Y."/>
            <person name="Joly V."/>
            <person name="Sabar M."/>
            <person name="Matton D.P."/>
        </authorList>
    </citation>
    <scope>NUCLEOTIDE SEQUENCE</scope>
</reference>
<dbReference type="EMBL" id="GEDG01016684">
    <property type="protein sequence ID" value="JAP22331.1"/>
    <property type="molecule type" value="Transcribed_RNA"/>
</dbReference>
<accession>A0A0V0HS61</accession>
<dbReference type="AlphaFoldDB" id="A0A0V0HS61"/>
<protein>
    <submittedName>
        <fullName evidence="1">Putative ovule protein</fullName>
    </submittedName>
</protein>
<evidence type="ECO:0000313" key="1">
    <source>
        <dbReference type="EMBL" id="JAP22331.1"/>
    </source>
</evidence>
<sequence>MTALDQNLDELFVIDSDTSVRYFFSNSFSVYYIDLVLECSKALTEKKGVEVGVSLDSFKLIDEAISKIPAYRTRASRDNVLTKLFRASSSTVSRFRQRLLTCSSDVVVTKKLRLCEASNGLDQTDLLGGYAMSTLPADAVEGTDLFGGYAMSTLPAADAVEGTAHGTDFLTSLLGGYAMPLVGQGTPLDWTATFGHNSEHYATLISVQGSPSLDWLATLSHDRAVEGTDLVVGADDVVGADNVVGADDVVGADNVVGTDDVGGTDLC</sequence>
<proteinExistence type="predicted"/>
<name>A0A0V0HS61_SOLCH</name>